<dbReference type="PANTHER" id="PTHR33766">
    <property type="entry name" value="PROTEIN FAM181B"/>
    <property type="match status" value="1"/>
</dbReference>
<protein>
    <submittedName>
        <fullName evidence="3">Protein FAM181B</fullName>
    </submittedName>
</protein>
<dbReference type="GeneID" id="101656297"/>
<reference evidence="3" key="1">
    <citation type="submission" date="2025-08" db="UniProtKB">
        <authorList>
            <consortium name="RefSeq"/>
        </authorList>
    </citation>
    <scope>IDENTIFICATION</scope>
</reference>
<dbReference type="RefSeq" id="XP_012861646.1">
    <property type="nucleotide sequence ID" value="XM_013006192.2"/>
</dbReference>
<name>A0ABM0ZRX4_ECHTE</name>
<organism evidence="2 3">
    <name type="scientific">Echinops telfairi</name>
    <name type="common">Lesser hedgehog tenrec</name>
    <dbReference type="NCBI Taxonomy" id="9371"/>
    <lineage>
        <taxon>Eukaryota</taxon>
        <taxon>Metazoa</taxon>
        <taxon>Chordata</taxon>
        <taxon>Craniata</taxon>
        <taxon>Vertebrata</taxon>
        <taxon>Euteleostomi</taxon>
        <taxon>Mammalia</taxon>
        <taxon>Eutheria</taxon>
        <taxon>Afrotheria</taxon>
        <taxon>Tenrecidae</taxon>
        <taxon>Tenrecinae</taxon>
        <taxon>Echinops</taxon>
    </lineage>
</organism>
<sequence length="162" mass="16757">MLLHQGHLLAPDYGAGSDAGVLLAAEPLDVFPGGAAALRGPPELEPGLFEPPPAMAGSLLYPEPWSTPGPPTKKMPVAATRGGLTLNEPLRPLYPAAGDSPGGEDGSGPLAPFAPFFPDCALPPPPPSYDYSAGYGRSAYPGLWRADGVWEEVTVEEGAQRD</sequence>
<feature type="region of interest" description="Disordered" evidence="1">
    <location>
        <begin position="88"/>
        <end position="111"/>
    </location>
</feature>
<accession>A0ABM0ZRX4</accession>
<evidence type="ECO:0000313" key="3">
    <source>
        <dbReference type="RefSeq" id="XP_012861646.1"/>
    </source>
</evidence>
<evidence type="ECO:0000313" key="2">
    <source>
        <dbReference type="Proteomes" id="UP000694863"/>
    </source>
</evidence>
<feature type="region of interest" description="Disordered" evidence="1">
    <location>
        <begin position="59"/>
        <end position="78"/>
    </location>
</feature>
<dbReference type="InterPro" id="IPR029359">
    <property type="entry name" value="FAM181"/>
</dbReference>
<gene>
    <name evidence="3" type="primary">FAM181B</name>
</gene>
<dbReference type="PANTHER" id="PTHR33766:SF2">
    <property type="entry name" value="PROTEIN FAM181B"/>
    <property type="match status" value="1"/>
</dbReference>
<evidence type="ECO:0000256" key="1">
    <source>
        <dbReference type="SAM" id="MobiDB-lite"/>
    </source>
</evidence>
<keyword evidence="2" id="KW-1185">Reference proteome</keyword>
<proteinExistence type="predicted"/>
<dbReference type="Proteomes" id="UP000694863">
    <property type="component" value="Unplaced"/>
</dbReference>